<dbReference type="RefSeq" id="WP_353543783.1">
    <property type="nucleotide sequence ID" value="NZ_BAABRN010000068.1"/>
</dbReference>
<protein>
    <recommendedName>
        <fullName evidence="4">Competence protein ComEA</fullName>
    </recommendedName>
</protein>
<feature type="signal peptide" evidence="1">
    <location>
        <begin position="1"/>
        <end position="21"/>
    </location>
</feature>
<proteinExistence type="predicted"/>
<dbReference type="Gene3D" id="1.10.150.320">
    <property type="entry name" value="Photosystem II 12 kDa extrinsic protein"/>
    <property type="match status" value="1"/>
</dbReference>
<dbReference type="Proteomes" id="UP001458946">
    <property type="component" value="Unassembled WGS sequence"/>
</dbReference>
<keyword evidence="3" id="KW-1185">Reference proteome</keyword>
<dbReference type="Pfam" id="PF12836">
    <property type="entry name" value="HHH_3"/>
    <property type="match status" value="1"/>
</dbReference>
<name>A0ABP9VHQ6_9DEIO</name>
<accession>A0ABP9VHQ6</accession>
<comment type="caution">
    <text evidence="2">The sequence shown here is derived from an EMBL/GenBank/DDBJ whole genome shotgun (WGS) entry which is preliminary data.</text>
</comment>
<dbReference type="SUPFAM" id="SSF81585">
    <property type="entry name" value="PsbU/PolX domain-like"/>
    <property type="match status" value="1"/>
</dbReference>
<reference evidence="2 3" key="1">
    <citation type="submission" date="2024-02" db="EMBL/GenBank/DDBJ databases">
        <title>Deinococcus xinjiangensis NBRC 107630.</title>
        <authorList>
            <person name="Ichikawa N."/>
            <person name="Katano-Makiyama Y."/>
            <person name="Hidaka K."/>
        </authorList>
    </citation>
    <scope>NUCLEOTIDE SEQUENCE [LARGE SCALE GENOMIC DNA]</scope>
    <source>
        <strain evidence="2 3">NBRC 107630</strain>
    </source>
</reference>
<organism evidence="2 3">
    <name type="scientific">Deinococcus xinjiangensis</name>
    <dbReference type="NCBI Taxonomy" id="457454"/>
    <lineage>
        <taxon>Bacteria</taxon>
        <taxon>Thermotogati</taxon>
        <taxon>Deinococcota</taxon>
        <taxon>Deinococci</taxon>
        <taxon>Deinococcales</taxon>
        <taxon>Deinococcaceae</taxon>
        <taxon>Deinococcus</taxon>
    </lineage>
</organism>
<feature type="chain" id="PRO_5047242076" description="Competence protein ComEA" evidence="1">
    <location>
        <begin position="22"/>
        <end position="99"/>
    </location>
</feature>
<gene>
    <name evidence="2" type="ORF">Dxin01_03573</name>
</gene>
<keyword evidence="1" id="KW-0732">Signal</keyword>
<evidence type="ECO:0000313" key="2">
    <source>
        <dbReference type="EMBL" id="GAA5503810.1"/>
    </source>
</evidence>
<sequence>MKKVALPLLLAALLVPAVASAQKTTAAPTKPVSCAQVLKAKVNLNKASAAELGCLKGVKAATAKDIIMNRPFKDAAEFSKKIEDIGKKIYEMNKANVTF</sequence>
<dbReference type="EMBL" id="BAABRN010000068">
    <property type="protein sequence ID" value="GAA5503810.1"/>
    <property type="molecule type" value="Genomic_DNA"/>
</dbReference>
<evidence type="ECO:0000313" key="3">
    <source>
        <dbReference type="Proteomes" id="UP001458946"/>
    </source>
</evidence>
<evidence type="ECO:0008006" key="4">
    <source>
        <dbReference type="Google" id="ProtNLM"/>
    </source>
</evidence>
<evidence type="ECO:0000256" key="1">
    <source>
        <dbReference type="SAM" id="SignalP"/>
    </source>
</evidence>